<keyword evidence="4 9" id="KW-0489">Methyltransferase</keyword>
<evidence type="ECO:0000256" key="6">
    <source>
        <dbReference type="ARBA" id="ARBA00022763"/>
    </source>
</evidence>
<dbReference type="Gene3D" id="1.10.10.10">
    <property type="entry name" value="Winged helix-like DNA-binding domain superfamily/Winged helix DNA-binding domain"/>
    <property type="match status" value="1"/>
</dbReference>
<dbReference type="EC" id="2.1.1.63" evidence="9"/>
<dbReference type="RefSeq" id="WP_069823072.1">
    <property type="nucleotide sequence ID" value="NZ_CP018199.1"/>
</dbReference>
<dbReference type="EMBL" id="PZFQ01000002">
    <property type="protein sequence ID" value="PTI77499.1"/>
    <property type="molecule type" value="Genomic_DNA"/>
</dbReference>
<dbReference type="PROSITE" id="PS00374">
    <property type="entry name" value="MGMT"/>
    <property type="match status" value="1"/>
</dbReference>
<evidence type="ECO:0000256" key="3">
    <source>
        <dbReference type="ARBA" id="ARBA00022490"/>
    </source>
</evidence>
<organism evidence="12 13">
    <name type="scientific">Staphylococcus succinus</name>
    <dbReference type="NCBI Taxonomy" id="61015"/>
    <lineage>
        <taxon>Bacteria</taxon>
        <taxon>Bacillati</taxon>
        <taxon>Bacillota</taxon>
        <taxon>Bacilli</taxon>
        <taxon>Bacillales</taxon>
        <taxon>Staphylococcaceae</taxon>
        <taxon>Staphylococcus</taxon>
    </lineage>
</organism>
<comment type="subcellular location">
    <subcellularLocation>
        <location evidence="9">Cytoplasm</location>
    </subcellularLocation>
</comment>
<comment type="similarity">
    <text evidence="2 9">Belongs to the MGMT family.</text>
</comment>
<dbReference type="InterPro" id="IPR008332">
    <property type="entry name" value="MethylG_MeTrfase_N"/>
</dbReference>
<dbReference type="GO" id="GO:0032259">
    <property type="term" value="P:methylation"/>
    <property type="evidence" value="ECO:0007669"/>
    <property type="project" value="UniProtKB-KW"/>
</dbReference>
<comment type="function">
    <text evidence="9">Involved in the cellular defense against the biological effects of O6-methylguanine (O6-MeG) and O4-methylthymine (O4-MeT) in DNA. Repairs the methylated nucleobase in DNA by stoichiometrically transferring the methyl group to a cysteine residue in the enzyme. This is a suicide reaction: the enzyme is irreversibly inactivated.</text>
</comment>
<dbReference type="InterPro" id="IPR036631">
    <property type="entry name" value="MGMT_N_sf"/>
</dbReference>
<evidence type="ECO:0000256" key="4">
    <source>
        <dbReference type="ARBA" id="ARBA00022603"/>
    </source>
</evidence>
<dbReference type="GO" id="GO:0005737">
    <property type="term" value="C:cytoplasm"/>
    <property type="evidence" value="ECO:0007669"/>
    <property type="project" value="UniProtKB-SubCell"/>
</dbReference>
<dbReference type="AlphaFoldDB" id="A0A9Q6HRN2"/>
<gene>
    <name evidence="12" type="ORF">BU058_00730</name>
</gene>
<evidence type="ECO:0000256" key="2">
    <source>
        <dbReference type="ARBA" id="ARBA00008711"/>
    </source>
</evidence>
<feature type="active site" description="Nucleophile; methyl group acceptor" evidence="9">
    <location>
        <position position="134"/>
    </location>
</feature>
<sequence>MHYKKYYESPIGQLAMTSDGKNITGLWLPNHEDFELKFNEKLFEAELIIFNKAVAWLDDYFLGNNPVIDFPLKAEGTEFRKQVWEILLDIPYGETITYGEIAKQMAQIRGKKTMSAQAVGGAVGNNPISIMIPCHRVVGKDGNLTGYGGGIDTKIELLKLEQMDMNAYYKPKHSTKP</sequence>
<reference evidence="12 13" key="1">
    <citation type="journal article" date="2016" name="Front. Microbiol.">
        <title>Comprehensive Phylogenetic Analysis of Bovine Non-aureus Staphylococci Species Based on Whole-Genome Sequencing.</title>
        <authorList>
            <person name="Naushad S."/>
            <person name="Barkema H.W."/>
            <person name="Luby C."/>
            <person name="Condas L.A."/>
            <person name="Nobrega D.B."/>
            <person name="Carson D.A."/>
            <person name="De Buck J."/>
        </authorList>
    </citation>
    <scope>NUCLEOTIDE SEQUENCE [LARGE SCALE GENOMIC DNA]</scope>
    <source>
        <strain evidence="12 13">SNUC 1231</strain>
    </source>
</reference>
<dbReference type="PANTHER" id="PTHR10815:SF5">
    <property type="entry name" value="METHYLATED-DNA--PROTEIN-CYSTEINE METHYLTRANSFERASE"/>
    <property type="match status" value="1"/>
</dbReference>
<name>A0A9Q6HRN2_9STAP</name>
<dbReference type="FunFam" id="1.10.10.10:FF:000214">
    <property type="entry name" value="Methylated-DNA--protein-cysteine methyltransferase"/>
    <property type="match status" value="1"/>
</dbReference>
<evidence type="ECO:0000256" key="7">
    <source>
        <dbReference type="ARBA" id="ARBA00023204"/>
    </source>
</evidence>
<evidence type="ECO:0000256" key="5">
    <source>
        <dbReference type="ARBA" id="ARBA00022679"/>
    </source>
</evidence>
<dbReference type="SUPFAM" id="SSF46767">
    <property type="entry name" value="Methylated DNA-protein cysteine methyltransferase, C-terminal domain"/>
    <property type="match status" value="1"/>
</dbReference>
<evidence type="ECO:0000256" key="1">
    <source>
        <dbReference type="ARBA" id="ARBA00001286"/>
    </source>
</evidence>
<dbReference type="InterPro" id="IPR001497">
    <property type="entry name" value="MethylDNA_cys_MeTrfase_AS"/>
</dbReference>
<comment type="catalytic activity">
    <reaction evidence="1 9">
        <text>a 4-O-methyl-thymidine in DNA + L-cysteinyl-[protein] = a thymidine in DNA + S-methyl-L-cysteinyl-[protein]</text>
        <dbReference type="Rhea" id="RHEA:53428"/>
        <dbReference type="Rhea" id="RHEA-COMP:10131"/>
        <dbReference type="Rhea" id="RHEA-COMP:10132"/>
        <dbReference type="Rhea" id="RHEA-COMP:13555"/>
        <dbReference type="Rhea" id="RHEA-COMP:13556"/>
        <dbReference type="ChEBI" id="CHEBI:29950"/>
        <dbReference type="ChEBI" id="CHEBI:82612"/>
        <dbReference type="ChEBI" id="CHEBI:137386"/>
        <dbReference type="ChEBI" id="CHEBI:137387"/>
        <dbReference type="EC" id="2.1.1.63"/>
    </reaction>
</comment>
<dbReference type="InterPro" id="IPR036217">
    <property type="entry name" value="MethylDNA_cys_MeTrfase_DNAb"/>
</dbReference>
<dbReference type="SUPFAM" id="SSF53155">
    <property type="entry name" value="Methylated DNA-protein cysteine methyltransferase domain"/>
    <property type="match status" value="1"/>
</dbReference>
<dbReference type="GO" id="GO:0003908">
    <property type="term" value="F:methylated-DNA-[protein]-cysteine S-methyltransferase activity"/>
    <property type="evidence" value="ECO:0007669"/>
    <property type="project" value="UniProtKB-UniRule"/>
</dbReference>
<evidence type="ECO:0000313" key="12">
    <source>
        <dbReference type="EMBL" id="PTI77499.1"/>
    </source>
</evidence>
<dbReference type="PANTHER" id="PTHR10815">
    <property type="entry name" value="METHYLATED-DNA--PROTEIN-CYSTEINE METHYLTRANSFERASE"/>
    <property type="match status" value="1"/>
</dbReference>
<evidence type="ECO:0000256" key="8">
    <source>
        <dbReference type="ARBA" id="ARBA00049348"/>
    </source>
</evidence>
<evidence type="ECO:0000313" key="13">
    <source>
        <dbReference type="Proteomes" id="UP000241960"/>
    </source>
</evidence>
<comment type="caution">
    <text evidence="12">The sequence shown here is derived from an EMBL/GenBank/DDBJ whole genome shotgun (WGS) entry which is preliminary data.</text>
</comment>
<comment type="miscellaneous">
    <text evidence="9">This enzyme catalyzes only one turnover and therefore is not strictly catalytic. According to one definition, an enzyme is a biocatalyst that acts repeatedly and over many reaction cycles.</text>
</comment>
<evidence type="ECO:0000259" key="11">
    <source>
        <dbReference type="Pfam" id="PF02870"/>
    </source>
</evidence>
<feature type="domain" description="Methylated-DNA-[protein]-cysteine S-methyltransferase DNA binding" evidence="10">
    <location>
        <begin position="78"/>
        <end position="162"/>
    </location>
</feature>
<accession>A0A9Q6HRN2</accession>
<comment type="catalytic activity">
    <reaction evidence="8 9">
        <text>a 6-O-methyl-2'-deoxyguanosine in DNA + L-cysteinyl-[protein] = S-methyl-L-cysteinyl-[protein] + a 2'-deoxyguanosine in DNA</text>
        <dbReference type="Rhea" id="RHEA:24000"/>
        <dbReference type="Rhea" id="RHEA-COMP:10131"/>
        <dbReference type="Rhea" id="RHEA-COMP:10132"/>
        <dbReference type="Rhea" id="RHEA-COMP:11367"/>
        <dbReference type="Rhea" id="RHEA-COMP:11368"/>
        <dbReference type="ChEBI" id="CHEBI:29950"/>
        <dbReference type="ChEBI" id="CHEBI:82612"/>
        <dbReference type="ChEBI" id="CHEBI:85445"/>
        <dbReference type="ChEBI" id="CHEBI:85448"/>
        <dbReference type="EC" id="2.1.1.63"/>
    </reaction>
</comment>
<keyword evidence="6 9" id="KW-0227">DNA damage</keyword>
<dbReference type="InterPro" id="IPR014048">
    <property type="entry name" value="MethylDNA_cys_MeTrfase_DNA-bd"/>
</dbReference>
<dbReference type="InterPro" id="IPR036388">
    <property type="entry name" value="WH-like_DNA-bd_sf"/>
</dbReference>
<keyword evidence="7 9" id="KW-0234">DNA repair</keyword>
<dbReference type="Pfam" id="PF02870">
    <property type="entry name" value="Methyltransf_1N"/>
    <property type="match status" value="1"/>
</dbReference>
<dbReference type="Gene3D" id="3.30.160.70">
    <property type="entry name" value="Methylated DNA-protein cysteine methyltransferase domain"/>
    <property type="match status" value="1"/>
</dbReference>
<dbReference type="InterPro" id="IPR023546">
    <property type="entry name" value="MGMT"/>
</dbReference>
<evidence type="ECO:0000259" key="10">
    <source>
        <dbReference type="Pfam" id="PF01035"/>
    </source>
</evidence>
<dbReference type="CDD" id="cd06445">
    <property type="entry name" value="ATase"/>
    <property type="match status" value="1"/>
</dbReference>
<proteinExistence type="inferred from homology"/>
<dbReference type="NCBIfam" id="TIGR00589">
    <property type="entry name" value="ogt"/>
    <property type="match status" value="1"/>
</dbReference>
<evidence type="ECO:0000256" key="9">
    <source>
        <dbReference type="HAMAP-Rule" id="MF_00772"/>
    </source>
</evidence>
<feature type="domain" description="Methylguanine DNA methyltransferase ribonuclease-like" evidence="11">
    <location>
        <begin position="3"/>
        <end position="73"/>
    </location>
</feature>
<dbReference type="GO" id="GO:0006307">
    <property type="term" value="P:DNA alkylation repair"/>
    <property type="evidence" value="ECO:0007669"/>
    <property type="project" value="UniProtKB-UniRule"/>
</dbReference>
<dbReference type="Proteomes" id="UP000241960">
    <property type="component" value="Unassembled WGS sequence"/>
</dbReference>
<dbReference type="HAMAP" id="MF_00772">
    <property type="entry name" value="OGT"/>
    <property type="match status" value="1"/>
</dbReference>
<dbReference type="Pfam" id="PF01035">
    <property type="entry name" value="DNA_binding_1"/>
    <property type="match status" value="1"/>
</dbReference>
<keyword evidence="5 9" id="KW-0808">Transferase</keyword>
<keyword evidence="3 9" id="KW-0963">Cytoplasm</keyword>
<protein>
    <recommendedName>
        <fullName evidence="9">Methylated-DNA--protein-cysteine methyltransferase</fullName>
        <ecNumber evidence="9">2.1.1.63</ecNumber>
    </recommendedName>
    <alternativeName>
        <fullName evidence="9">6-O-methylguanine-DNA methyltransferase</fullName>
        <shortName evidence="9">MGMT</shortName>
    </alternativeName>
    <alternativeName>
        <fullName evidence="9">O-6-methylguanine-DNA-alkyltransferase</fullName>
    </alternativeName>
</protein>